<sequence>MIPVAFVPYRYTSVSKPAHEKTVKDCGATPRSLLNLGIVPEMLTFQVLLSKKWKGCASVPGLQTCRMDRVHPDGSESHSKARSEMACMQLNTDSDSHLNPSELQSFPGWSGFPLSPSAALMQLGSYFVPVGISSL</sequence>
<name>A0A4Y2SXH8_ARAVE</name>
<protein>
    <submittedName>
        <fullName evidence="1">Uncharacterized protein</fullName>
    </submittedName>
</protein>
<evidence type="ECO:0000313" key="1">
    <source>
        <dbReference type="EMBL" id="GBN91879.1"/>
    </source>
</evidence>
<dbReference type="AlphaFoldDB" id="A0A4Y2SXH8"/>
<comment type="caution">
    <text evidence="1">The sequence shown here is derived from an EMBL/GenBank/DDBJ whole genome shotgun (WGS) entry which is preliminary data.</text>
</comment>
<organism evidence="1 2">
    <name type="scientific">Araneus ventricosus</name>
    <name type="common">Orbweaver spider</name>
    <name type="synonym">Epeira ventricosa</name>
    <dbReference type="NCBI Taxonomy" id="182803"/>
    <lineage>
        <taxon>Eukaryota</taxon>
        <taxon>Metazoa</taxon>
        <taxon>Ecdysozoa</taxon>
        <taxon>Arthropoda</taxon>
        <taxon>Chelicerata</taxon>
        <taxon>Arachnida</taxon>
        <taxon>Araneae</taxon>
        <taxon>Araneomorphae</taxon>
        <taxon>Entelegynae</taxon>
        <taxon>Araneoidea</taxon>
        <taxon>Araneidae</taxon>
        <taxon>Araneus</taxon>
    </lineage>
</organism>
<dbReference type="Proteomes" id="UP000499080">
    <property type="component" value="Unassembled WGS sequence"/>
</dbReference>
<gene>
    <name evidence="1" type="ORF">AVEN_166362_1</name>
</gene>
<keyword evidence="2" id="KW-1185">Reference proteome</keyword>
<dbReference type="EMBL" id="BGPR01024117">
    <property type="protein sequence ID" value="GBN91879.1"/>
    <property type="molecule type" value="Genomic_DNA"/>
</dbReference>
<reference evidence="1 2" key="1">
    <citation type="journal article" date="2019" name="Sci. Rep.">
        <title>Orb-weaving spider Araneus ventricosus genome elucidates the spidroin gene catalogue.</title>
        <authorList>
            <person name="Kono N."/>
            <person name="Nakamura H."/>
            <person name="Ohtoshi R."/>
            <person name="Moran D.A.P."/>
            <person name="Shinohara A."/>
            <person name="Yoshida Y."/>
            <person name="Fujiwara M."/>
            <person name="Mori M."/>
            <person name="Tomita M."/>
            <person name="Arakawa K."/>
        </authorList>
    </citation>
    <scope>NUCLEOTIDE SEQUENCE [LARGE SCALE GENOMIC DNA]</scope>
</reference>
<accession>A0A4Y2SXH8</accession>
<evidence type="ECO:0000313" key="2">
    <source>
        <dbReference type="Proteomes" id="UP000499080"/>
    </source>
</evidence>
<proteinExistence type="predicted"/>